<keyword evidence="5" id="KW-0119">Carbohydrate metabolism</keyword>
<dbReference type="AlphaFoldDB" id="A0A485B4E1"/>
<dbReference type="InterPro" id="IPR023750">
    <property type="entry name" value="RbsD-like_sf"/>
</dbReference>
<dbReference type="SUPFAM" id="SSF102546">
    <property type="entry name" value="RbsD-like"/>
    <property type="match status" value="1"/>
</dbReference>
<dbReference type="EC" id="5.4.99.62" evidence="2"/>
<dbReference type="InterPro" id="IPR007721">
    <property type="entry name" value="RbsD_FucU"/>
</dbReference>
<dbReference type="NCBIfam" id="NF008761">
    <property type="entry name" value="PRK11797.1"/>
    <property type="match status" value="1"/>
</dbReference>
<dbReference type="Pfam" id="PF05025">
    <property type="entry name" value="RbsD_FucU"/>
    <property type="match status" value="1"/>
</dbReference>
<protein>
    <recommendedName>
        <fullName evidence="2">D-ribose pyranase</fullName>
        <ecNumber evidence="2">5.4.99.62</ecNumber>
    </recommendedName>
</protein>
<organism evidence="6 7">
    <name type="scientific">Kluyvera cryocrescens</name>
    <name type="common">Kluyvera citrophila</name>
    <dbReference type="NCBI Taxonomy" id="580"/>
    <lineage>
        <taxon>Bacteria</taxon>
        <taxon>Pseudomonadati</taxon>
        <taxon>Pseudomonadota</taxon>
        <taxon>Gammaproteobacteria</taxon>
        <taxon>Enterobacterales</taxon>
        <taxon>Enterobacteriaceae</taxon>
        <taxon>Kluyvera</taxon>
    </lineage>
</organism>
<dbReference type="Gene3D" id="3.40.1650.10">
    <property type="entry name" value="RbsD-like domain"/>
    <property type="match status" value="1"/>
</dbReference>
<evidence type="ECO:0000256" key="4">
    <source>
        <dbReference type="ARBA" id="ARBA00023235"/>
    </source>
</evidence>
<name>A0A485B4E1_KLUCR</name>
<dbReference type="GO" id="GO:0062193">
    <property type="term" value="F:D-ribose pyranase activity"/>
    <property type="evidence" value="ECO:0007669"/>
    <property type="project" value="UniProtKB-EC"/>
</dbReference>
<dbReference type="GO" id="GO:0016872">
    <property type="term" value="F:intramolecular lyase activity"/>
    <property type="evidence" value="ECO:0007669"/>
    <property type="project" value="InterPro"/>
</dbReference>
<accession>A0A485B4E1</accession>
<evidence type="ECO:0000256" key="3">
    <source>
        <dbReference type="ARBA" id="ARBA00022490"/>
    </source>
</evidence>
<dbReference type="EMBL" id="CAADJD010000020">
    <property type="protein sequence ID" value="VFS67721.1"/>
    <property type="molecule type" value="Genomic_DNA"/>
</dbReference>
<evidence type="ECO:0000256" key="2">
    <source>
        <dbReference type="ARBA" id="ARBA00012862"/>
    </source>
</evidence>
<reference evidence="6 7" key="1">
    <citation type="submission" date="2019-03" db="EMBL/GenBank/DDBJ databases">
        <authorList>
            <consortium name="Pathogen Informatics"/>
        </authorList>
    </citation>
    <scope>NUCLEOTIDE SEQUENCE [LARGE SCALE GENOMIC DNA]</scope>
    <source>
        <strain evidence="6 7">NCTC12993</strain>
    </source>
</reference>
<evidence type="ECO:0000313" key="6">
    <source>
        <dbReference type="EMBL" id="VFS67721.1"/>
    </source>
</evidence>
<dbReference type="Proteomes" id="UP000401081">
    <property type="component" value="Unassembled WGS sequence"/>
</dbReference>
<sequence length="159" mass="17894">MKKGTVLNSDISAVISRLGHTDTLVVCDAGLPIPHSTARIDMALTQGVPTFMQVLGAVTQEMQVEAAILATEIQQHNPQLHETLLKHIEQLQQHQGNCIDVRYVSHEQFKKTNRRQSGGNSQRGMFPVCEYHSLCWRHLLRPSWTHSYNSKGSINRSRA</sequence>
<keyword evidence="7" id="KW-1185">Reference proteome</keyword>
<proteinExistence type="predicted"/>
<dbReference type="GO" id="GO:0048029">
    <property type="term" value="F:monosaccharide binding"/>
    <property type="evidence" value="ECO:0007669"/>
    <property type="project" value="InterPro"/>
</dbReference>
<dbReference type="InterPro" id="IPR023064">
    <property type="entry name" value="D-ribose_pyranase"/>
</dbReference>
<gene>
    <name evidence="6" type="primary">rbsD</name>
    <name evidence="6" type="ORF">NCTC12993_03783</name>
</gene>
<evidence type="ECO:0000313" key="7">
    <source>
        <dbReference type="Proteomes" id="UP000401081"/>
    </source>
</evidence>
<comment type="catalytic activity">
    <reaction evidence="1">
        <text>beta-D-ribopyranose = beta-D-ribofuranose</text>
        <dbReference type="Rhea" id="RHEA:25432"/>
        <dbReference type="ChEBI" id="CHEBI:27476"/>
        <dbReference type="ChEBI" id="CHEBI:47002"/>
        <dbReference type="EC" id="5.4.99.62"/>
    </reaction>
</comment>
<dbReference type="PANTHER" id="PTHR37831:SF1">
    <property type="entry name" value="D-RIBOSE PYRANASE"/>
    <property type="match status" value="1"/>
</dbReference>
<dbReference type="GO" id="GO:0005829">
    <property type="term" value="C:cytosol"/>
    <property type="evidence" value="ECO:0007669"/>
    <property type="project" value="TreeGrafter"/>
</dbReference>
<keyword evidence="4 6" id="KW-0413">Isomerase</keyword>
<evidence type="ECO:0000256" key="5">
    <source>
        <dbReference type="ARBA" id="ARBA00023277"/>
    </source>
</evidence>
<keyword evidence="3" id="KW-0963">Cytoplasm</keyword>
<evidence type="ECO:0000256" key="1">
    <source>
        <dbReference type="ARBA" id="ARBA00000223"/>
    </source>
</evidence>
<dbReference type="GO" id="GO:0019303">
    <property type="term" value="P:D-ribose catabolic process"/>
    <property type="evidence" value="ECO:0007669"/>
    <property type="project" value="TreeGrafter"/>
</dbReference>
<dbReference type="PANTHER" id="PTHR37831">
    <property type="entry name" value="D-RIBOSE PYRANASE"/>
    <property type="match status" value="1"/>
</dbReference>